<evidence type="ECO:0000313" key="4">
    <source>
        <dbReference type="RefSeq" id="XP_023932327.1"/>
    </source>
</evidence>
<dbReference type="OrthoDB" id="78663at2759"/>
<gene>
    <name evidence="4" type="primary">LOC112042271</name>
</gene>
<dbReference type="KEGG" id="lak:112042271"/>
<dbReference type="STRING" id="7574.A0A2R2MQQ0"/>
<sequence length="128" mass="14776">MFAAAGSCNVACLAAMMFYVPSEQTMEFYLVIPFAWGLADSVWYCQMSAYIGHYFPSQKWPVFVTMRNSMNVTFVITFAYTAFICMEAKMYMTLAMMFTSLTSFYVFEVLQRRKAKKAGPTYTYIEKT</sequence>
<dbReference type="InParanoid" id="A0A2R2MQQ0"/>
<dbReference type="AlphaFoldDB" id="A0A2R2MQQ0"/>
<keyword evidence="2" id="KW-0472">Membrane</keyword>
<keyword evidence="3" id="KW-1185">Reference proteome</keyword>
<proteinExistence type="inferred from homology"/>
<dbReference type="Proteomes" id="UP000085678">
    <property type="component" value="Unplaced"/>
</dbReference>
<dbReference type="PANTHER" id="PTHR19444:SF13">
    <property type="entry name" value="PROTEIN UNC-93 HOMOLOG A"/>
    <property type="match status" value="1"/>
</dbReference>
<keyword evidence="2" id="KW-0812">Transmembrane</keyword>
<dbReference type="RefSeq" id="XP_023932327.1">
    <property type="nucleotide sequence ID" value="XM_024076559.1"/>
</dbReference>
<evidence type="ECO:0000313" key="3">
    <source>
        <dbReference type="Proteomes" id="UP000085678"/>
    </source>
</evidence>
<dbReference type="GeneID" id="112042271"/>
<comment type="similarity">
    <text evidence="1">Belongs to the unc-93 family.</text>
</comment>
<feature type="transmembrane region" description="Helical" evidence="2">
    <location>
        <begin position="90"/>
        <end position="107"/>
    </location>
</feature>
<organism evidence="3 4">
    <name type="scientific">Lingula anatina</name>
    <name type="common">Brachiopod</name>
    <name type="synonym">Lingula unguis</name>
    <dbReference type="NCBI Taxonomy" id="7574"/>
    <lineage>
        <taxon>Eukaryota</taxon>
        <taxon>Metazoa</taxon>
        <taxon>Spiralia</taxon>
        <taxon>Lophotrochozoa</taxon>
        <taxon>Brachiopoda</taxon>
        <taxon>Linguliformea</taxon>
        <taxon>Lingulata</taxon>
        <taxon>Lingulida</taxon>
        <taxon>Linguloidea</taxon>
        <taxon>Lingulidae</taxon>
        <taxon>Lingula</taxon>
    </lineage>
</organism>
<dbReference type="InterPro" id="IPR051951">
    <property type="entry name" value="UNC-93_regulatory"/>
</dbReference>
<accession>A0A2R2MQQ0</accession>
<evidence type="ECO:0000256" key="1">
    <source>
        <dbReference type="ARBA" id="ARBA00009172"/>
    </source>
</evidence>
<dbReference type="PANTHER" id="PTHR19444">
    <property type="entry name" value="UNC-93 RELATED"/>
    <property type="match status" value="1"/>
</dbReference>
<reference evidence="4" key="1">
    <citation type="submission" date="2025-08" db="UniProtKB">
        <authorList>
            <consortium name="RefSeq"/>
        </authorList>
    </citation>
    <scope>IDENTIFICATION</scope>
    <source>
        <tissue evidence="4">Gonads</tissue>
    </source>
</reference>
<keyword evidence="2" id="KW-1133">Transmembrane helix</keyword>
<feature type="transmembrane region" description="Helical" evidence="2">
    <location>
        <begin position="26"/>
        <end position="45"/>
    </location>
</feature>
<feature type="transmembrane region" description="Helical" evidence="2">
    <location>
        <begin position="66"/>
        <end position="84"/>
    </location>
</feature>
<evidence type="ECO:0000256" key="2">
    <source>
        <dbReference type="SAM" id="Phobius"/>
    </source>
</evidence>
<protein>
    <submittedName>
        <fullName evidence="4">Protein unc-93 homolog A-like</fullName>
    </submittedName>
</protein>
<name>A0A2R2MQQ0_LINAN</name>